<dbReference type="EMBL" id="GGEC01005829">
    <property type="protein sequence ID" value="MBW86312.1"/>
    <property type="molecule type" value="Transcribed_RNA"/>
</dbReference>
<dbReference type="AlphaFoldDB" id="A0A2P2IYM5"/>
<name>A0A2P2IYM5_RHIMU</name>
<feature type="transmembrane region" description="Helical" evidence="1">
    <location>
        <begin position="270"/>
        <end position="293"/>
    </location>
</feature>
<reference evidence="2" key="1">
    <citation type="submission" date="2018-02" db="EMBL/GenBank/DDBJ databases">
        <title>Rhizophora mucronata_Transcriptome.</title>
        <authorList>
            <person name="Meera S.P."/>
            <person name="Sreeshan A."/>
            <person name="Augustine A."/>
        </authorList>
    </citation>
    <scope>NUCLEOTIDE SEQUENCE</scope>
    <source>
        <tissue evidence="2">Leaf</tissue>
    </source>
</reference>
<proteinExistence type="predicted"/>
<sequence length="305" mass="33589">MSRGEEDQESNSYNHLITTTSSWLEIRLFYVRMTSCVIHSVPDHLTLRHLRRQISSPLEINGSSVPAADSASLFLRRERLNKESSEVTYVSTDSVRVAGAVEFEVLENGDMLLCGSLERIESAWGNMNLGPENDSRTGWSMECYMAASVGEGKSAFFHPRTGVSSPAIEVYIAGCCGGVPVILTKTLSVSPRRRVSRHFTLDAIPEDEELEKVQISAGSNGLPRQRKVLIIESEAEDSESDGKIGPGYYSEDTYYGEDGQLSWFNAGVRVGVGIGLGMCLGVGIGVGLLMRSYQATTRNFRRRFL</sequence>
<keyword evidence="1" id="KW-0472">Membrane</keyword>
<keyword evidence="1" id="KW-1133">Transmembrane helix</keyword>
<protein>
    <recommendedName>
        <fullName evidence="3">Erythronate-4-phosphate dehydrogenase family protein</fullName>
    </recommendedName>
</protein>
<keyword evidence="1" id="KW-0812">Transmembrane</keyword>
<organism evidence="2">
    <name type="scientific">Rhizophora mucronata</name>
    <name type="common">Asiatic mangrove</name>
    <dbReference type="NCBI Taxonomy" id="61149"/>
    <lineage>
        <taxon>Eukaryota</taxon>
        <taxon>Viridiplantae</taxon>
        <taxon>Streptophyta</taxon>
        <taxon>Embryophyta</taxon>
        <taxon>Tracheophyta</taxon>
        <taxon>Spermatophyta</taxon>
        <taxon>Magnoliopsida</taxon>
        <taxon>eudicotyledons</taxon>
        <taxon>Gunneridae</taxon>
        <taxon>Pentapetalae</taxon>
        <taxon>rosids</taxon>
        <taxon>fabids</taxon>
        <taxon>Malpighiales</taxon>
        <taxon>Rhizophoraceae</taxon>
        <taxon>Rhizophora</taxon>
    </lineage>
</organism>
<accession>A0A2P2IYM5</accession>
<dbReference type="PANTHER" id="PTHR37244">
    <property type="entry name" value="NADP-SPECIFIC GLUTAMATE DEHYDROGENASE"/>
    <property type="match status" value="1"/>
</dbReference>
<evidence type="ECO:0008006" key="3">
    <source>
        <dbReference type="Google" id="ProtNLM"/>
    </source>
</evidence>
<evidence type="ECO:0000256" key="1">
    <source>
        <dbReference type="SAM" id="Phobius"/>
    </source>
</evidence>
<dbReference type="PANTHER" id="PTHR37244:SF1">
    <property type="entry name" value="NADP-SPECIFIC GLUTAMATE DEHYDROGENASE"/>
    <property type="match status" value="1"/>
</dbReference>
<evidence type="ECO:0000313" key="2">
    <source>
        <dbReference type="EMBL" id="MBW86312.1"/>
    </source>
</evidence>